<keyword evidence="3" id="KW-1185">Reference proteome</keyword>
<accession>A0A7C8MGW7</accession>
<proteinExistence type="predicted"/>
<feature type="compositionally biased region" description="Basic and acidic residues" evidence="1">
    <location>
        <begin position="263"/>
        <end position="273"/>
    </location>
</feature>
<feature type="compositionally biased region" description="Basic and acidic residues" evidence="1">
    <location>
        <begin position="344"/>
        <end position="365"/>
    </location>
</feature>
<dbReference type="Proteomes" id="UP000481861">
    <property type="component" value="Unassembled WGS sequence"/>
</dbReference>
<evidence type="ECO:0000256" key="1">
    <source>
        <dbReference type="SAM" id="MobiDB-lite"/>
    </source>
</evidence>
<gene>
    <name evidence="2" type="ORF">BDV95DRAFT_578502</name>
</gene>
<dbReference type="OrthoDB" id="5273928at2759"/>
<sequence length="386" mass="44182">METFDPTTGQMCLETTTSVQSMLSAWQGQGSGRRDNPKTYRQRHTTGSSSLYAMALRSCVWNIDLFMPEALKYAEWYYAERIYKQLKTTDTFTLTAWSIFRTAFPKEIDLDYQFRIPQKRSTAPRELGSIASRLSNLSFDCLSFLCIQNLSLKSGHLMALLKIPNLAVLALEQDHAYTYSKYDGGINDKFMRDWGRAVYEKGAFTKLRVLILRHFSVGMEFTFKGITVFPALYLVNMDSWFLKLDVLGAKSGQTFKNGRWRHLPTDDQHDHARNQNPQTTWKRTDITSHRKMEIIYDFASGLLHQPPRTRLAEPSISIVYGDSRSVEDRKSYSAWFVRVPPSAEDTKAPVKRAGDDSENTKDEASKKRKVRQGKQKDIGSLLGGFA</sequence>
<reference evidence="2 3" key="1">
    <citation type="submission" date="2020-01" db="EMBL/GenBank/DDBJ databases">
        <authorList>
            <consortium name="DOE Joint Genome Institute"/>
            <person name="Haridas S."/>
            <person name="Albert R."/>
            <person name="Binder M."/>
            <person name="Bloem J."/>
            <person name="Labutti K."/>
            <person name="Salamov A."/>
            <person name="Andreopoulos B."/>
            <person name="Baker S.E."/>
            <person name="Barry K."/>
            <person name="Bills G."/>
            <person name="Bluhm B.H."/>
            <person name="Cannon C."/>
            <person name="Castanera R."/>
            <person name="Culley D.E."/>
            <person name="Daum C."/>
            <person name="Ezra D."/>
            <person name="Gonzalez J.B."/>
            <person name="Henrissat B."/>
            <person name="Kuo A."/>
            <person name="Liang C."/>
            <person name="Lipzen A."/>
            <person name="Lutzoni F."/>
            <person name="Magnuson J."/>
            <person name="Mondo S."/>
            <person name="Nolan M."/>
            <person name="Ohm R."/>
            <person name="Pangilinan J."/>
            <person name="Park H.-J.H."/>
            <person name="Ramirez L."/>
            <person name="Alfaro M."/>
            <person name="Sun H."/>
            <person name="Tritt A."/>
            <person name="Yoshinaga Y."/>
            <person name="Zwiers L.-H.L."/>
            <person name="Turgeon B.G."/>
            <person name="Goodwin S.B."/>
            <person name="Spatafora J.W."/>
            <person name="Crous P.W."/>
            <person name="Grigoriev I.V."/>
        </authorList>
    </citation>
    <scope>NUCLEOTIDE SEQUENCE [LARGE SCALE GENOMIC DNA]</scope>
    <source>
        <strain evidence="2 3">CBS 611.86</strain>
    </source>
</reference>
<feature type="region of interest" description="Disordered" evidence="1">
    <location>
        <begin position="259"/>
        <end position="284"/>
    </location>
</feature>
<organism evidence="2 3">
    <name type="scientific">Massariosphaeria phaeospora</name>
    <dbReference type="NCBI Taxonomy" id="100035"/>
    <lineage>
        <taxon>Eukaryota</taxon>
        <taxon>Fungi</taxon>
        <taxon>Dikarya</taxon>
        <taxon>Ascomycota</taxon>
        <taxon>Pezizomycotina</taxon>
        <taxon>Dothideomycetes</taxon>
        <taxon>Pleosporomycetidae</taxon>
        <taxon>Pleosporales</taxon>
        <taxon>Pleosporales incertae sedis</taxon>
        <taxon>Massariosphaeria</taxon>
    </lineage>
</organism>
<dbReference type="AlphaFoldDB" id="A0A7C8MGW7"/>
<evidence type="ECO:0000313" key="2">
    <source>
        <dbReference type="EMBL" id="KAF2869164.1"/>
    </source>
</evidence>
<dbReference type="EMBL" id="JAADJZ010000017">
    <property type="protein sequence ID" value="KAF2869164.1"/>
    <property type="molecule type" value="Genomic_DNA"/>
</dbReference>
<name>A0A7C8MGW7_9PLEO</name>
<feature type="region of interest" description="Disordered" evidence="1">
    <location>
        <begin position="343"/>
        <end position="386"/>
    </location>
</feature>
<evidence type="ECO:0000313" key="3">
    <source>
        <dbReference type="Proteomes" id="UP000481861"/>
    </source>
</evidence>
<protein>
    <submittedName>
        <fullName evidence="2">Uncharacterized protein</fullName>
    </submittedName>
</protein>
<comment type="caution">
    <text evidence="2">The sequence shown here is derived from an EMBL/GenBank/DDBJ whole genome shotgun (WGS) entry which is preliminary data.</text>
</comment>